<reference evidence="3" key="1">
    <citation type="submission" date="2022-12" db="EMBL/GenBank/DDBJ databases">
        <title>Jiella pelagia sp. nov., isolated from phosphonate enriched culture of Northwest Pacific surface seawater.</title>
        <authorList>
            <person name="Shin D.Y."/>
            <person name="Hwang C.Y."/>
        </authorList>
    </citation>
    <scope>NUCLEOTIDE SEQUENCE</scope>
    <source>
        <strain evidence="3">HL-NP1</strain>
        <plasmid evidence="3">unnamed1</plasmid>
    </source>
</reference>
<dbReference type="PANTHER" id="PTHR33055:SF3">
    <property type="entry name" value="PUTATIVE TRANSPOSASE FOR IS117-RELATED"/>
    <property type="match status" value="1"/>
</dbReference>
<organism evidence="3 4">
    <name type="scientific">Jiella pelagia</name>
    <dbReference type="NCBI Taxonomy" id="2986949"/>
    <lineage>
        <taxon>Bacteria</taxon>
        <taxon>Pseudomonadati</taxon>
        <taxon>Pseudomonadota</taxon>
        <taxon>Alphaproteobacteria</taxon>
        <taxon>Hyphomicrobiales</taxon>
        <taxon>Aurantimonadaceae</taxon>
        <taxon>Jiella</taxon>
    </lineage>
</organism>
<evidence type="ECO:0000259" key="2">
    <source>
        <dbReference type="Pfam" id="PF02371"/>
    </source>
</evidence>
<keyword evidence="3" id="KW-0614">Plasmid</keyword>
<dbReference type="InterPro" id="IPR003346">
    <property type="entry name" value="Transposase_20"/>
</dbReference>
<accession>A0ABY7BU74</accession>
<dbReference type="InterPro" id="IPR047650">
    <property type="entry name" value="Transpos_IS110"/>
</dbReference>
<protein>
    <submittedName>
        <fullName evidence="3">IS110 family transposase</fullName>
    </submittedName>
</protein>
<dbReference type="NCBIfam" id="NF033542">
    <property type="entry name" value="transpos_IS110"/>
    <property type="match status" value="1"/>
</dbReference>
<evidence type="ECO:0000259" key="1">
    <source>
        <dbReference type="Pfam" id="PF01548"/>
    </source>
</evidence>
<dbReference type="Pfam" id="PF02371">
    <property type="entry name" value="Transposase_20"/>
    <property type="match status" value="1"/>
</dbReference>
<evidence type="ECO:0000313" key="4">
    <source>
        <dbReference type="Proteomes" id="UP001164020"/>
    </source>
</evidence>
<feature type="domain" description="Transposase IS116/IS110/IS902 C-terminal" evidence="2">
    <location>
        <begin position="212"/>
        <end position="294"/>
    </location>
</feature>
<feature type="domain" description="Transposase IS110-like N-terminal" evidence="1">
    <location>
        <begin position="5"/>
        <end position="151"/>
    </location>
</feature>
<keyword evidence="4" id="KW-1185">Reference proteome</keyword>
<dbReference type="InterPro" id="IPR002525">
    <property type="entry name" value="Transp_IS110-like_N"/>
</dbReference>
<dbReference type="Proteomes" id="UP001164020">
    <property type="component" value="Plasmid unnamed1"/>
</dbReference>
<evidence type="ECO:0000313" key="3">
    <source>
        <dbReference type="EMBL" id="WAP66837.1"/>
    </source>
</evidence>
<gene>
    <name evidence="3" type="ORF">OH818_00435</name>
</gene>
<dbReference type="RefSeq" id="WP_268879281.1">
    <property type="nucleotide sequence ID" value="NZ_CP114028.1"/>
</dbReference>
<name>A0ABY7BU74_9HYPH</name>
<geneLocation type="plasmid" evidence="3 4">
    <name>unnamed1</name>
</geneLocation>
<dbReference type="Pfam" id="PF01548">
    <property type="entry name" value="DEDD_Tnp_IS110"/>
    <property type="match status" value="1"/>
</dbReference>
<sequence length="348" mass="39106">MRYYAGLDVSLEETSICVVDENGEIVKELRSASEPEALVISLRTVDLRLERIGLDACPLSAWLHDGLRDAGWPAICIETRKANAAMKTMPNKTDRNDARALAQIMRTGWFREVHVKSRQSRLWRSLLVARRTILSEMGSIENVVRAILREAGIKLGKPSRTAFDQRVREMAASDTDVMDLIRPLLTVLKTMMEQLATLTKQVLDIVKSEETCRRLMSVPGVGPITALAFRATIDRPERFRHSRDVGVHLGLTPSRYQSGETDIQGRISRCGDELTRSVLYEAAHSLLVRSKKWSSLKAWGMQIARRRGMARARVAVARKLAVILHRMWSEGEDFRFGKEPSASVAVAS</sequence>
<dbReference type="PANTHER" id="PTHR33055">
    <property type="entry name" value="TRANSPOSASE FOR INSERTION SEQUENCE ELEMENT IS1111A"/>
    <property type="match status" value="1"/>
</dbReference>
<dbReference type="EMBL" id="CP114028">
    <property type="protein sequence ID" value="WAP66837.1"/>
    <property type="molecule type" value="Genomic_DNA"/>
</dbReference>
<proteinExistence type="predicted"/>